<reference evidence="13" key="2">
    <citation type="submission" date="2025-08" db="UniProtKB">
        <authorList>
            <consortium name="Ensembl"/>
        </authorList>
    </citation>
    <scope>IDENTIFICATION</scope>
</reference>
<evidence type="ECO:0000259" key="11">
    <source>
        <dbReference type="Pfam" id="PF18139"/>
    </source>
</evidence>
<keyword evidence="3 9" id="KW-0812">Transmembrane</keyword>
<evidence type="ECO:0000256" key="5">
    <source>
        <dbReference type="ARBA" id="ARBA00023065"/>
    </source>
</evidence>
<keyword evidence="6 9" id="KW-0472">Membrane</keyword>
<dbReference type="InterPro" id="IPR005821">
    <property type="entry name" value="Ion_trans_dom"/>
</dbReference>
<reference evidence="13" key="3">
    <citation type="submission" date="2025-09" db="UniProtKB">
        <authorList>
            <consortium name="Ensembl"/>
        </authorList>
    </citation>
    <scope>IDENTIFICATION</scope>
</reference>
<feature type="domain" description="TRPM SLOG" evidence="11">
    <location>
        <begin position="128"/>
        <end position="413"/>
    </location>
</feature>
<dbReference type="GO" id="GO:0005886">
    <property type="term" value="C:plasma membrane"/>
    <property type="evidence" value="ECO:0007669"/>
    <property type="project" value="TreeGrafter"/>
</dbReference>
<feature type="transmembrane region" description="Helical" evidence="9">
    <location>
        <begin position="860"/>
        <end position="880"/>
    </location>
</feature>
<keyword evidence="7" id="KW-0407">Ion channel</keyword>
<dbReference type="InterPro" id="IPR057366">
    <property type="entry name" value="TRPM-like"/>
</dbReference>
<dbReference type="Pfam" id="PF25508">
    <property type="entry name" value="TRPM2"/>
    <property type="match status" value="1"/>
</dbReference>
<evidence type="ECO:0000313" key="14">
    <source>
        <dbReference type="Proteomes" id="UP000265040"/>
    </source>
</evidence>
<keyword evidence="14" id="KW-1185">Reference proteome</keyword>
<comment type="subcellular location">
    <subcellularLocation>
        <location evidence="1">Membrane</location>
        <topology evidence="1">Multi-pass membrane protein</topology>
    </subcellularLocation>
</comment>
<sequence>WERLINKLCCRHNLKEHRLLSIAHSCFSFFFSQSQKPWIERTFNKRECVYILPVSKDPHRCCCGRLVRQHVGFTASLATKYSDVKLGENSTLPMPELEEWSVEKHTEESATDAYGVINFQGGSHSYRAKYVRLSHDSRPESVLRLMLKEWNMELPKILISVHGGVQNFELHPRIKQLVGKGLIKAAVTTGAWILTGGVNTGVAKHVGDALKEHCSRSSKKICTIGIAPWGVIENRNDLIGRDIIAPYQTLLNPLSKLNVLNNLHSHFLLVDDGTVGKYGAEVQLRRDLEKHINLQRIHARKKNRSFKYLNLLSCLTLFLCIGQGVPVVALIFEGGPNVILTVLEYLQESPPVPVVVCEGTGRAADILAYVHKQTEEGGGLPDGVETDIIATIKKTFNFSQSDAIHLFQTLMECMKSKELITVFHISSEEHQDIDVAILRALLQGTNASSFDQLALTLAWDRVDIAKNHVFVYGQQLLVSSLEQAMLDALVMDRVDFVKLLIENGVSMHRFLTISRLEELYNTKQLPNNPTLLHLVRDVKQVELAHFSHLPPNYKITLIDVGLVIEFLMGGTYRCNYTRKRFRIIYNNLHGSNRVSLNRCVFILESSTETNKKSKEEIVDIDDPETRRFPYPFNELLVWAVLMKRQKMALFFWQHGEENMAKALVACKLCRSMGYEAKKSDVVDDTSEELKEYSNEFGTLAVDLLEQSFRQDETMAMKLLTYELKNWSNSTCLKLAVSSHLRPFVAHTCTQMLLSDMWMGRLNMRKNSWYKVILSILVPPAILLLEYKSKAEMAHIPQSQDDHQMTMEDSEHNFQNIAEDIQMVETRASDHVDGKSDMETHIRSRNLPLGRKIHAFYHAPIVKFWSNTLFYLGFLMLYTYVVLVKMPESPSPQEWVVILYIFTSAIEKIREMFMSEAGKISQKIKVWFSDYFNLSDFLAIVSFFIGFGLRLGKNNAFIFGRTVYCLNIIFWYVRLLDILAVNQQAGPYVMMIAKMVANMFYIVVIMAVVLLSFGVPRKAILYPHEEPSWKLARDVVFQPYWMMYGEVYAYEIDGKDNEGTIKDLCGPAVWLTPFLQAVYLFVQYILMVNLLIAFFNNVYIQVKSISNLVWKYQRYHFIMAYHEKPVLPPPIILLNHIYSLFCMCRKRKKENTYGPKLFLTEEDQKKLHDFEEQCVETYFHEKDDQFHTGSEERIRLTSERWDSCCPSLRKGGKLVKLCSQMLKNKELLNLYIAPVATDTGPISKSSVIGKRSVGAFFGSSFPQAEANIADSLFGISVGGGAGMESSRRLGPSPGTGLGLDPNLNPALSPERRGLFRLGTLTAEAGSSGSASSSAFVQSAVAIFPTELRLRGHSLTQSKLTRPQEPGLSDSPSSLPNVPSPEAQFHISSTPSQPSGSSHPELALAGLYQQPLQPDSITDEFGAFVGKYQNKVESGAGDQIKDGNANSFCVYPTVVIDSPSGSVRSACLPVCNVTPENTERLGSGRRWGEMWYVNEAFLDDESRPGSLSIQCTDTVPLAPEDESPVGDTRGNGDVAAVVSRRPQRGSASEWTELGPPLSFYGGQSLSEVALDKRNMTRGPNMRGLSFSLELRAAGCMDMSSRSRS</sequence>
<dbReference type="GO" id="GO:0005262">
    <property type="term" value="F:calcium channel activity"/>
    <property type="evidence" value="ECO:0007669"/>
    <property type="project" value="TreeGrafter"/>
</dbReference>
<evidence type="ECO:0000313" key="13">
    <source>
        <dbReference type="Ensembl" id="ENSATEP00000049802.1"/>
    </source>
</evidence>
<keyword evidence="4 9" id="KW-1133">Transmembrane helix</keyword>
<keyword evidence="2" id="KW-0813">Transport</keyword>
<gene>
    <name evidence="13" type="primary">TRPM7</name>
</gene>
<dbReference type="InterPro" id="IPR041491">
    <property type="entry name" value="TRPM_SLOG"/>
</dbReference>
<evidence type="ECO:0000256" key="3">
    <source>
        <dbReference type="ARBA" id="ARBA00022692"/>
    </source>
</evidence>
<feature type="region of interest" description="Disordered" evidence="8">
    <location>
        <begin position="1283"/>
        <end position="1304"/>
    </location>
</feature>
<feature type="compositionally biased region" description="Low complexity" evidence="8">
    <location>
        <begin position="1386"/>
        <end position="1398"/>
    </location>
</feature>
<reference evidence="13" key="1">
    <citation type="submission" date="2021-04" db="EMBL/GenBank/DDBJ databases">
        <authorList>
            <consortium name="Wellcome Sanger Institute Data Sharing"/>
        </authorList>
    </citation>
    <scope>NUCLEOTIDE SEQUENCE [LARGE SCALE GENOMIC DNA]</scope>
</reference>
<evidence type="ECO:0000256" key="8">
    <source>
        <dbReference type="SAM" id="MobiDB-lite"/>
    </source>
</evidence>
<evidence type="ECO:0000259" key="10">
    <source>
        <dbReference type="Pfam" id="PF00520"/>
    </source>
</evidence>
<dbReference type="Ensembl" id="ENSATET00000068332.1">
    <property type="protein sequence ID" value="ENSATEP00000049802.1"/>
    <property type="gene ID" value="ENSATEG00000000896.3"/>
</dbReference>
<protein>
    <recommendedName>
        <fullName evidence="15">Transient receptor potential cation channel, subfamily M, member 7</fullName>
    </recommendedName>
</protein>
<evidence type="ECO:0000256" key="4">
    <source>
        <dbReference type="ARBA" id="ARBA00022989"/>
    </source>
</evidence>
<evidence type="ECO:0000259" key="12">
    <source>
        <dbReference type="Pfam" id="PF25508"/>
    </source>
</evidence>
<accession>A0A7N6AJ53</accession>
<evidence type="ECO:0000256" key="7">
    <source>
        <dbReference type="ARBA" id="ARBA00023303"/>
    </source>
</evidence>
<evidence type="ECO:0008006" key="15">
    <source>
        <dbReference type="Google" id="ProtNLM"/>
    </source>
</evidence>
<organism evidence="13 14">
    <name type="scientific">Anabas testudineus</name>
    <name type="common">Climbing perch</name>
    <name type="synonym">Anthias testudineus</name>
    <dbReference type="NCBI Taxonomy" id="64144"/>
    <lineage>
        <taxon>Eukaryota</taxon>
        <taxon>Metazoa</taxon>
        <taxon>Chordata</taxon>
        <taxon>Craniata</taxon>
        <taxon>Vertebrata</taxon>
        <taxon>Euteleostomi</taxon>
        <taxon>Actinopterygii</taxon>
        <taxon>Neopterygii</taxon>
        <taxon>Teleostei</taxon>
        <taxon>Neoteleostei</taxon>
        <taxon>Acanthomorphata</taxon>
        <taxon>Anabantaria</taxon>
        <taxon>Anabantiformes</taxon>
        <taxon>Anabantoidei</taxon>
        <taxon>Anabantidae</taxon>
        <taxon>Anabas</taxon>
    </lineage>
</organism>
<feature type="region of interest" description="Disordered" evidence="8">
    <location>
        <begin position="1352"/>
        <end position="1398"/>
    </location>
</feature>
<feature type="transmembrane region" description="Helical" evidence="9">
    <location>
        <begin position="995"/>
        <end position="1014"/>
    </location>
</feature>
<dbReference type="InterPro" id="IPR050927">
    <property type="entry name" value="TRPM"/>
</dbReference>
<dbReference type="Proteomes" id="UP000265040">
    <property type="component" value="Chromosome 3"/>
</dbReference>
<feature type="transmembrane region" description="Helical" evidence="9">
    <location>
        <begin position="768"/>
        <end position="786"/>
    </location>
</feature>
<evidence type="ECO:0000256" key="6">
    <source>
        <dbReference type="ARBA" id="ARBA00023136"/>
    </source>
</evidence>
<dbReference type="Pfam" id="PF00520">
    <property type="entry name" value="Ion_trans"/>
    <property type="match status" value="1"/>
</dbReference>
<name>A0A7N6AJ53_ANATE</name>
<feature type="transmembrane region" description="Helical" evidence="9">
    <location>
        <begin position="930"/>
        <end position="949"/>
    </location>
</feature>
<feature type="transmembrane region" description="Helical" evidence="9">
    <location>
        <begin position="955"/>
        <end position="974"/>
    </location>
</feature>
<evidence type="ECO:0000256" key="9">
    <source>
        <dbReference type="SAM" id="Phobius"/>
    </source>
</evidence>
<feature type="domain" description="TRPM-like" evidence="12">
    <location>
        <begin position="470"/>
        <end position="746"/>
    </location>
</feature>
<dbReference type="GO" id="GO:0055080">
    <property type="term" value="P:monoatomic cation homeostasis"/>
    <property type="evidence" value="ECO:0007669"/>
    <property type="project" value="TreeGrafter"/>
</dbReference>
<feature type="domain" description="Ion transport" evidence="10">
    <location>
        <begin position="868"/>
        <end position="1102"/>
    </location>
</feature>
<dbReference type="PANTHER" id="PTHR13800:SF8">
    <property type="entry name" value="TRANSIENT RECEPTOR POTENTIAL CATION CHANNEL SUBFAMILY M MEMBER 7"/>
    <property type="match status" value="1"/>
</dbReference>
<dbReference type="PANTHER" id="PTHR13800">
    <property type="entry name" value="TRANSIENT RECEPTOR POTENTIAL CATION CHANNEL, SUBFAMILY M, MEMBER 6"/>
    <property type="match status" value="1"/>
</dbReference>
<dbReference type="GeneTree" id="ENSGT00940000157091"/>
<keyword evidence="5" id="KW-0406">Ion transport</keyword>
<proteinExistence type="predicted"/>
<dbReference type="Pfam" id="PF18139">
    <property type="entry name" value="LSDAT_euk"/>
    <property type="match status" value="1"/>
</dbReference>
<evidence type="ECO:0000256" key="1">
    <source>
        <dbReference type="ARBA" id="ARBA00004141"/>
    </source>
</evidence>
<feature type="transmembrane region" description="Helical" evidence="9">
    <location>
        <begin position="308"/>
        <end position="332"/>
    </location>
</feature>
<evidence type="ECO:0000256" key="2">
    <source>
        <dbReference type="ARBA" id="ARBA00022448"/>
    </source>
</evidence>
<feature type="transmembrane region" description="Helical" evidence="9">
    <location>
        <begin position="1076"/>
        <end position="1099"/>
    </location>
</feature>